<dbReference type="GO" id="GO:0006401">
    <property type="term" value="P:RNA catabolic process"/>
    <property type="evidence" value="ECO:0007669"/>
    <property type="project" value="TreeGrafter"/>
</dbReference>
<dbReference type="Pfam" id="PF00445">
    <property type="entry name" value="Ribonuclease_T2"/>
    <property type="match status" value="1"/>
</dbReference>
<dbReference type="AlphaFoldDB" id="A0A0W0Y597"/>
<dbReference type="Proteomes" id="UP000054618">
    <property type="component" value="Unassembled WGS sequence"/>
</dbReference>
<dbReference type="PANTHER" id="PTHR11240">
    <property type="entry name" value="RIBONUCLEASE T2"/>
    <property type="match status" value="1"/>
</dbReference>
<evidence type="ECO:0000256" key="3">
    <source>
        <dbReference type="SAM" id="SignalP"/>
    </source>
</evidence>
<feature type="chain" id="PRO_5006917259" evidence="3">
    <location>
        <begin position="20"/>
        <end position="327"/>
    </location>
</feature>
<reference evidence="4 5" key="1">
    <citation type="submission" date="2015-11" db="EMBL/GenBank/DDBJ databases">
        <title>Genomic analysis of 38 Legionella species identifies large and diverse effector repertoires.</title>
        <authorList>
            <person name="Burstein D."/>
            <person name="Amaro F."/>
            <person name="Zusman T."/>
            <person name="Lifshitz Z."/>
            <person name="Cohen O."/>
            <person name="Gilbert J.A."/>
            <person name="Pupko T."/>
            <person name="Shuman H.A."/>
            <person name="Segal G."/>
        </authorList>
    </citation>
    <scope>NUCLEOTIDE SEQUENCE [LARGE SCALE GENOMIC DNA]</scope>
    <source>
        <strain evidence="4 5">CDC#1442-AUS-E</strain>
    </source>
</reference>
<dbReference type="STRING" id="45073.Lqui_0965"/>
<organism evidence="4 5">
    <name type="scientific">Legionella quinlivanii</name>
    <dbReference type="NCBI Taxonomy" id="45073"/>
    <lineage>
        <taxon>Bacteria</taxon>
        <taxon>Pseudomonadati</taxon>
        <taxon>Pseudomonadota</taxon>
        <taxon>Gammaproteobacteria</taxon>
        <taxon>Legionellales</taxon>
        <taxon>Legionellaceae</taxon>
        <taxon>Legionella</taxon>
    </lineage>
</organism>
<keyword evidence="3" id="KW-0732">Signal</keyword>
<dbReference type="SUPFAM" id="SSF55895">
    <property type="entry name" value="Ribonuclease Rh-like"/>
    <property type="match status" value="1"/>
</dbReference>
<dbReference type="InterPro" id="IPR036430">
    <property type="entry name" value="RNase_T2-like_sf"/>
</dbReference>
<gene>
    <name evidence="4" type="ORF">Lqui_0965</name>
</gene>
<dbReference type="RefSeq" id="WP_058507053.1">
    <property type="nucleotide sequence ID" value="NZ_CAAAIK010000006.1"/>
</dbReference>
<dbReference type="InterPro" id="IPR033130">
    <property type="entry name" value="RNase_T2_His_AS_2"/>
</dbReference>
<evidence type="ECO:0000256" key="2">
    <source>
        <dbReference type="RuleBase" id="RU004328"/>
    </source>
</evidence>
<dbReference type="PANTHER" id="PTHR11240:SF22">
    <property type="entry name" value="RIBONUCLEASE T2"/>
    <property type="match status" value="1"/>
</dbReference>
<comment type="caution">
    <text evidence="4">The sequence shown here is derived from an EMBL/GenBank/DDBJ whole genome shotgun (WGS) entry which is preliminary data.</text>
</comment>
<dbReference type="PATRIC" id="fig|45073.5.peg.1017"/>
<evidence type="ECO:0000313" key="4">
    <source>
        <dbReference type="EMBL" id="KTD52121.1"/>
    </source>
</evidence>
<comment type="similarity">
    <text evidence="1 2">Belongs to the RNase T2 family.</text>
</comment>
<feature type="signal peptide" evidence="3">
    <location>
        <begin position="1"/>
        <end position="19"/>
    </location>
</feature>
<keyword evidence="5" id="KW-1185">Reference proteome</keyword>
<name>A0A0W0Y597_9GAMM</name>
<dbReference type="EMBL" id="LNYS01000006">
    <property type="protein sequence ID" value="KTD52121.1"/>
    <property type="molecule type" value="Genomic_DNA"/>
</dbReference>
<accession>A0A0W0Y597</accession>
<dbReference type="GO" id="GO:0003723">
    <property type="term" value="F:RNA binding"/>
    <property type="evidence" value="ECO:0007669"/>
    <property type="project" value="InterPro"/>
</dbReference>
<dbReference type="PROSITE" id="PS00531">
    <property type="entry name" value="RNASE_T2_2"/>
    <property type="match status" value="1"/>
</dbReference>
<proteinExistence type="inferred from homology"/>
<dbReference type="InterPro" id="IPR018188">
    <property type="entry name" value="RNase_T2_His_AS_1"/>
</dbReference>
<dbReference type="OrthoDB" id="4720638at2"/>
<dbReference type="InterPro" id="IPR001568">
    <property type="entry name" value="RNase_T2-like"/>
</dbReference>
<dbReference type="Gene3D" id="3.90.730.10">
    <property type="entry name" value="Ribonuclease T2-like"/>
    <property type="match status" value="1"/>
</dbReference>
<dbReference type="PROSITE" id="PS00530">
    <property type="entry name" value="RNASE_T2_1"/>
    <property type="match status" value="1"/>
</dbReference>
<evidence type="ECO:0000313" key="5">
    <source>
        <dbReference type="Proteomes" id="UP000054618"/>
    </source>
</evidence>
<dbReference type="GO" id="GO:0033897">
    <property type="term" value="F:ribonuclease T2 activity"/>
    <property type="evidence" value="ECO:0007669"/>
    <property type="project" value="InterPro"/>
</dbReference>
<sequence length="327" mass="36839">MRTWIFVVFFGLFPSIALAAPASGSFSIEKSCPAYISKNKKTNPDNVYVQPGQVYEIREINREHNPDWFRVYLPDSSTSLRWVSSECGDASYHPSPAPRCQQSPGLADSYVLAFSWQPAFCQTYGYEAGKPECLHLPSRSYQASHLVLHGLWPNQEQCGEHYGFCGTSPRTNHCDYPPLSLKEPVSASLKYFMPSYSHGSCLERHEWNKHGSCQLLSADDYFALAIRLTEDMEETALGKFLHEHVGETVDRLQLQELVRQSFGNASTRKVYLGCKNGMLVDIFVQLPALIPEQDSLAELVEQAPDAKRYEGCPAKVGISDFNSESWY</sequence>
<evidence type="ECO:0000256" key="1">
    <source>
        <dbReference type="ARBA" id="ARBA00007469"/>
    </source>
</evidence>
<protein>
    <submittedName>
        <fullName evidence="4">Ribonuclease, T2 family</fullName>
    </submittedName>
</protein>